<evidence type="ECO:0000313" key="4">
    <source>
        <dbReference type="Proteomes" id="UP000007266"/>
    </source>
</evidence>
<dbReference type="PANTHER" id="PTHR12307:SF36">
    <property type="entry name" value="GLYCOGEN-BINDING SUBUNIT 76A"/>
    <property type="match status" value="1"/>
</dbReference>
<dbReference type="InParanoid" id="D6WHH0"/>
<dbReference type="GO" id="GO:0000164">
    <property type="term" value="C:protein phosphatase type 1 complex"/>
    <property type="evidence" value="ECO:0000318"/>
    <property type="project" value="GO_Central"/>
</dbReference>
<keyword evidence="4" id="KW-1185">Reference proteome</keyword>
<dbReference type="Proteomes" id="UP000007266">
    <property type="component" value="Linkage group 3"/>
</dbReference>
<dbReference type="FunCoup" id="D6WHH0">
    <property type="interactions" value="3"/>
</dbReference>
<dbReference type="KEGG" id="tca:664269"/>
<feature type="region of interest" description="Disordered" evidence="1">
    <location>
        <begin position="112"/>
        <end position="143"/>
    </location>
</feature>
<dbReference type="GO" id="GO:2001069">
    <property type="term" value="F:glycogen binding"/>
    <property type="evidence" value="ECO:0000318"/>
    <property type="project" value="GO_Central"/>
</dbReference>
<accession>D6WHH0</accession>
<dbReference type="PROSITE" id="PS51159">
    <property type="entry name" value="CBM21"/>
    <property type="match status" value="1"/>
</dbReference>
<protein>
    <submittedName>
        <fullName evidence="3">Glycogen-binding subunit 76A-like Protein</fullName>
    </submittedName>
</protein>
<dbReference type="OrthoDB" id="8942186at2759"/>
<reference evidence="3 4" key="2">
    <citation type="journal article" date="2010" name="Nucleic Acids Res.">
        <title>BeetleBase in 2010: revisions to provide comprehensive genomic information for Tribolium castaneum.</title>
        <authorList>
            <person name="Kim H.S."/>
            <person name="Murphy T."/>
            <person name="Xia J."/>
            <person name="Caragea D."/>
            <person name="Park Y."/>
            <person name="Beeman R.W."/>
            <person name="Lorenzen M.D."/>
            <person name="Butcher S."/>
            <person name="Manak J.R."/>
            <person name="Brown S.J."/>
        </authorList>
    </citation>
    <scope>GENOME REANNOTATION</scope>
    <source>
        <strain evidence="3 4">Georgia GA2</strain>
    </source>
</reference>
<dbReference type="InterPro" id="IPR005036">
    <property type="entry name" value="CBM21_dom"/>
</dbReference>
<feature type="region of interest" description="Disordered" evidence="1">
    <location>
        <begin position="220"/>
        <end position="255"/>
    </location>
</feature>
<feature type="domain" description="CBM21" evidence="2">
    <location>
        <begin position="333"/>
        <end position="442"/>
    </location>
</feature>
<dbReference type="InterPro" id="IPR038175">
    <property type="entry name" value="CBM21_dom_sf"/>
</dbReference>
<evidence type="ECO:0000313" key="3">
    <source>
        <dbReference type="EMBL" id="EFA00664.2"/>
    </source>
</evidence>
<organism evidence="3 4">
    <name type="scientific">Tribolium castaneum</name>
    <name type="common">Red flour beetle</name>
    <dbReference type="NCBI Taxonomy" id="7070"/>
    <lineage>
        <taxon>Eukaryota</taxon>
        <taxon>Metazoa</taxon>
        <taxon>Ecdysozoa</taxon>
        <taxon>Arthropoda</taxon>
        <taxon>Hexapoda</taxon>
        <taxon>Insecta</taxon>
        <taxon>Pterygota</taxon>
        <taxon>Neoptera</taxon>
        <taxon>Endopterygota</taxon>
        <taxon>Coleoptera</taxon>
        <taxon>Polyphaga</taxon>
        <taxon>Cucujiformia</taxon>
        <taxon>Tenebrionidae</taxon>
        <taxon>Tenebrionidae incertae sedis</taxon>
        <taxon>Tribolium</taxon>
    </lineage>
</organism>
<dbReference type="OMA" id="CDVQNSP"/>
<dbReference type="GO" id="GO:0008157">
    <property type="term" value="F:protein phosphatase 1 binding"/>
    <property type="evidence" value="ECO:0000318"/>
    <property type="project" value="GO_Central"/>
</dbReference>
<dbReference type="Gene3D" id="2.60.40.2440">
    <property type="entry name" value="Carbohydrate binding type-21 domain"/>
    <property type="match status" value="1"/>
</dbReference>
<dbReference type="eggNOG" id="KOG3986">
    <property type="taxonomic scope" value="Eukaryota"/>
</dbReference>
<dbReference type="HOGENOM" id="CLU_524123_0_0_1"/>
<dbReference type="PANTHER" id="PTHR12307">
    <property type="entry name" value="PROTEIN PHOSPHATASE 1 REGULATORY SUBUNIT"/>
    <property type="match status" value="1"/>
</dbReference>
<dbReference type="EMBL" id="KQ971321">
    <property type="protein sequence ID" value="EFA00664.2"/>
    <property type="molecule type" value="Genomic_DNA"/>
</dbReference>
<dbReference type="STRING" id="7070.D6WHH0"/>
<sequence length="463" mass="52238">MTTGPEKCGLSSLLPMSCRERAEAFARHLHSRLTSLESEDGHDKSENSWLTARENSLTVSQPKSIENNLYLDIESPQSPTEELDRTEIEKIINKENLYYNSNWQCPTFKENSLADNTQTDNDSDGSFYDSVTDLNPPNESEQTLNDEANELVNGREGGSSSSNVQEETLDCQALDNELDKVIDINWSPSPKSRETEPVAVRNELYKENFAKIPLLVTPTESNQSALNDQNDDDLETEEKTPRVRRCSSLKTGKTPPGTPYRKKIVRFADVLGLDLADIRTFLDEIPKIPTSAYNDLQDVDLKLAPLPLSFCPTVVDKILIPLFQQPGILPDFIDRLRENQVCLDSVVVQDPISLSISGIVRVKNLDFHKSVHIRYTLDSWQSFADVPAVYVENSCDGFSDKFSFLFYAHNLTVGQTLEFAVRFQCKGCQYWDNNYGKNYCFQCLPATNAPTGTGTEDWSTDFY</sequence>
<reference evidence="3 4" key="1">
    <citation type="journal article" date="2008" name="Nature">
        <title>The genome of the model beetle and pest Tribolium castaneum.</title>
        <authorList>
            <consortium name="Tribolium Genome Sequencing Consortium"/>
            <person name="Richards S."/>
            <person name="Gibbs R.A."/>
            <person name="Weinstock G.M."/>
            <person name="Brown S.J."/>
            <person name="Denell R."/>
            <person name="Beeman R.W."/>
            <person name="Gibbs R."/>
            <person name="Beeman R.W."/>
            <person name="Brown S.J."/>
            <person name="Bucher G."/>
            <person name="Friedrich M."/>
            <person name="Grimmelikhuijzen C.J."/>
            <person name="Klingler M."/>
            <person name="Lorenzen M."/>
            <person name="Richards S."/>
            <person name="Roth S."/>
            <person name="Schroder R."/>
            <person name="Tautz D."/>
            <person name="Zdobnov E.M."/>
            <person name="Muzny D."/>
            <person name="Gibbs R.A."/>
            <person name="Weinstock G.M."/>
            <person name="Attaway T."/>
            <person name="Bell S."/>
            <person name="Buhay C.J."/>
            <person name="Chandrabose M.N."/>
            <person name="Chavez D."/>
            <person name="Clerk-Blankenburg K.P."/>
            <person name="Cree A."/>
            <person name="Dao M."/>
            <person name="Davis C."/>
            <person name="Chacko J."/>
            <person name="Dinh H."/>
            <person name="Dugan-Rocha S."/>
            <person name="Fowler G."/>
            <person name="Garner T.T."/>
            <person name="Garnes J."/>
            <person name="Gnirke A."/>
            <person name="Hawes A."/>
            <person name="Hernandez J."/>
            <person name="Hines S."/>
            <person name="Holder M."/>
            <person name="Hume J."/>
            <person name="Jhangiani S.N."/>
            <person name="Joshi V."/>
            <person name="Khan Z.M."/>
            <person name="Jackson L."/>
            <person name="Kovar C."/>
            <person name="Kowis A."/>
            <person name="Lee S."/>
            <person name="Lewis L.R."/>
            <person name="Margolis J."/>
            <person name="Morgan M."/>
            <person name="Nazareth L.V."/>
            <person name="Nguyen N."/>
            <person name="Okwuonu G."/>
            <person name="Parker D."/>
            <person name="Richards S."/>
            <person name="Ruiz S.J."/>
            <person name="Santibanez J."/>
            <person name="Savard J."/>
            <person name="Scherer S.E."/>
            <person name="Schneider B."/>
            <person name="Sodergren E."/>
            <person name="Tautz D."/>
            <person name="Vattahil S."/>
            <person name="Villasana D."/>
            <person name="White C.S."/>
            <person name="Wright R."/>
            <person name="Park Y."/>
            <person name="Beeman R.W."/>
            <person name="Lord J."/>
            <person name="Oppert B."/>
            <person name="Lorenzen M."/>
            <person name="Brown S."/>
            <person name="Wang L."/>
            <person name="Savard J."/>
            <person name="Tautz D."/>
            <person name="Richards S."/>
            <person name="Weinstock G."/>
            <person name="Gibbs R.A."/>
            <person name="Liu Y."/>
            <person name="Worley K."/>
            <person name="Weinstock G."/>
            <person name="Elsik C.G."/>
            <person name="Reese J.T."/>
            <person name="Elhaik E."/>
            <person name="Landan G."/>
            <person name="Graur D."/>
            <person name="Arensburger P."/>
            <person name="Atkinson P."/>
            <person name="Beeman R.W."/>
            <person name="Beidler J."/>
            <person name="Brown S.J."/>
            <person name="Demuth J.P."/>
            <person name="Drury D.W."/>
            <person name="Du Y.Z."/>
            <person name="Fujiwara H."/>
            <person name="Lorenzen M."/>
            <person name="Maselli V."/>
            <person name="Osanai M."/>
            <person name="Park Y."/>
            <person name="Robertson H.M."/>
            <person name="Tu Z."/>
            <person name="Wang J.J."/>
            <person name="Wang S."/>
            <person name="Richards S."/>
            <person name="Song H."/>
            <person name="Zhang L."/>
            <person name="Sodergren E."/>
            <person name="Werner D."/>
            <person name="Stanke M."/>
            <person name="Morgenstern B."/>
            <person name="Solovyev V."/>
            <person name="Kosarev P."/>
            <person name="Brown G."/>
            <person name="Chen H.C."/>
            <person name="Ermolaeva O."/>
            <person name="Hlavina W."/>
            <person name="Kapustin Y."/>
            <person name="Kiryutin B."/>
            <person name="Kitts P."/>
            <person name="Maglott D."/>
            <person name="Pruitt K."/>
            <person name="Sapojnikov V."/>
            <person name="Souvorov A."/>
            <person name="Mackey A.J."/>
            <person name="Waterhouse R.M."/>
            <person name="Wyder S."/>
            <person name="Zdobnov E.M."/>
            <person name="Zdobnov E.M."/>
            <person name="Wyder S."/>
            <person name="Kriventseva E.V."/>
            <person name="Kadowaki T."/>
            <person name="Bork P."/>
            <person name="Aranda M."/>
            <person name="Bao R."/>
            <person name="Beermann A."/>
            <person name="Berns N."/>
            <person name="Bolognesi R."/>
            <person name="Bonneton F."/>
            <person name="Bopp D."/>
            <person name="Brown S.J."/>
            <person name="Bucher G."/>
            <person name="Butts T."/>
            <person name="Chaumot A."/>
            <person name="Denell R.E."/>
            <person name="Ferrier D.E."/>
            <person name="Friedrich M."/>
            <person name="Gordon C.M."/>
            <person name="Jindra M."/>
            <person name="Klingler M."/>
            <person name="Lan Q."/>
            <person name="Lattorff H.M."/>
            <person name="Laudet V."/>
            <person name="von Levetsow C."/>
            <person name="Liu Z."/>
            <person name="Lutz R."/>
            <person name="Lynch J.A."/>
            <person name="da Fonseca R.N."/>
            <person name="Posnien N."/>
            <person name="Reuter R."/>
            <person name="Roth S."/>
            <person name="Savard J."/>
            <person name="Schinko J.B."/>
            <person name="Schmitt C."/>
            <person name="Schoppmeier M."/>
            <person name="Schroder R."/>
            <person name="Shippy T.D."/>
            <person name="Simonnet F."/>
            <person name="Marques-Souza H."/>
            <person name="Tautz D."/>
            <person name="Tomoyasu Y."/>
            <person name="Trauner J."/>
            <person name="Van der Zee M."/>
            <person name="Vervoort M."/>
            <person name="Wittkopp N."/>
            <person name="Wimmer E.A."/>
            <person name="Yang X."/>
            <person name="Jones A.K."/>
            <person name="Sattelle D.B."/>
            <person name="Ebert P.R."/>
            <person name="Nelson D."/>
            <person name="Scott J.G."/>
            <person name="Beeman R.W."/>
            <person name="Muthukrishnan S."/>
            <person name="Kramer K.J."/>
            <person name="Arakane Y."/>
            <person name="Beeman R.W."/>
            <person name="Zhu Q."/>
            <person name="Hogenkamp D."/>
            <person name="Dixit R."/>
            <person name="Oppert B."/>
            <person name="Jiang H."/>
            <person name="Zou Z."/>
            <person name="Marshall J."/>
            <person name="Elpidina E."/>
            <person name="Vinokurov K."/>
            <person name="Oppert C."/>
            <person name="Zou Z."/>
            <person name="Evans J."/>
            <person name="Lu Z."/>
            <person name="Zhao P."/>
            <person name="Sumathipala N."/>
            <person name="Altincicek B."/>
            <person name="Vilcinskas A."/>
            <person name="Williams M."/>
            <person name="Hultmark D."/>
            <person name="Hetru C."/>
            <person name="Jiang H."/>
            <person name="Grimmelikhuijzen C.J."/>
            <person name="Hauser F."/>
            <person name="Cazzamali G."/>
            <person name="Williamson M."/>
            <person name="Park Y."/>
            <person name="Li B."/>
            <person name="Tanaka Y."/>
            <person name="Predel R."/>
            <person name="Neupert S."/>
            <person name="Schachtner J."/>
            <person name="Verleyen P."/>
            <person name="Raible F."/>
            <person name="Bork P."/>
            <person name="Friedrich M."/>
            <person name="Walden K.K."/>
            <person name="Robertson H.M."/>
            <person name="Angeli S."/>
            <person name="Foret S."/>
            <person name="Bucher G."/>
            <person name="Schuetz S."/>
            <person name="Maleszka R."/>
            <person name="Wimmer E.A."/>
            <person name="Beeman R.W."/>
            <person name="Lorenzen M."/>
            <person name="Tomoyasu Y."/>
            <person name="Miller S.C."/>
            <person name="Grossmann D."/>
            <person name="Bucher G."/>
        </authorList>
    </citation>
    <scope>NUCLEOTIDE SEQUENCE [LARGE SCALE GENOMIC DNA]</scope>
    <source>
        <strain evidence="3 4">Georgia GA2</strain>
    </source>
</reference>
<feature type="compositionally biased region" description="Polar residues" evidence="1">
    <location>
        <begin position="132"/>
        <end position="143"/>
    </location>
</feature>
<proteinExistence type="predicted"/>
<dbReference type="GO" id="GO:0005979">
    <property type="term" value="P:regulation of glycogen biosynthetic process"/>
    <property type="evidence" value="ECO:0000318"/>
    <property type="project" value="GO_Central"/>
</dbReference>
<name>D6WHH0_TRICA</name>
<dbReference type="AlphaFoldDB" id="D6WHH0"/>
<gene>
    <name evidence="3" type="primary">AUGUSTUS-3.0.2_03540</name>
    <name evidence="3" type="ORF">TcasGA2_TC003540</name>
</gene>
<dbReference type="InterPro" id="IPR050782">
    <property type="entry name" value="PP1_regulatory_subunit_3"/>
</dbReference>
<dbReference type="Pfam" id="PF03370">
    <property type="entry name" value="CBM_21"/>
    <property type="match status" value="1"/>
</dbReference>
<evidence type="ECO:0000256" key="1">
    <source>
        <dbReference type="SAM" id="MobiDB-lite"/>
    </source>
</evidence>
<evidence type="ECO:0000259" key="2">
    <source>
        <dbReference type="PROSITE" id="PS51159"/>
    </source>
</evidence>